<dbReference type="Pfam" id="PF00923">
    <property type="entry name" value="TAL_FSA"/>
    <property type="match status" value="1"/>
</dbReference>
<dbReference type="Gene3D" id="3.20.20.70">
    <property type="entry name" value="Aldolase class I"/>
    <property type="match status" value="1"/>
</dbReference>
<evidence type="ECO:0000256" key="1">
    <source>
        <dbReference type="ARBA" id="ARBA00023270"/>
    </source>
</evidence>
<proteinExistence type="predicted"/>
<dbReference type="AlphaFoldDB" id="A0A1B5L558"/>
<dbReference type="InterPro" id="IPR018225">
    <property type="entry name" value="Transaldolase_AS"/>
</dbReference>
<reference evidence="4" key="1">
    <citation type="journal article" date="2016" name="Genome Announc.">
        <title>Genome sequence of Ustilaginoidea virens IPU010, a rice pathogenic fungus causing false smut.</title>
        <authorList>
            <person name="Kumagai T."/>
            <person name="Ishii T."/>
            <person name="Terai G."/>
            <person name="Umemura M."/>
            <person name="Machida M."/>
            <person name="Asai K."/>
        </authorList>
    </citation>
    <scope>NUCLEOTIDE SEQUENCE [LARGE SCALE GENOMIC DNA]</scope>
    <source>
        <strain evidence="4">IPU010</strain>
    </source>
</reference>
<dbReference type="GO" id="GO:0005975">
    <property type="term" value="P:carbohydrate metabolic process"/>
    <property type="evidence" value="ECO:0007669"/>
    <property type="project" value="InterPro"/>
</dbReference>
<evidence type="ECO:0000313" key="4">
    <source>
        <dbReference type="Proteomes" id="UP000054053"/>
    </source>
</evidence>
<dbReference type="InterPro" id="IPR013785">
    <property type="entry name" value="Aldolase_TIM"/>
</dbReference>
<dbReference type="EC" id="2.2.1.2" evidence="2"/>
<evidence type="ECO:0000256" key="2">
    <source>
        <dbReference type="RuleBase" id="RU000501"/>
    </source>
</evidence>
<dbReference type="Proteomes" id="UP000054053">
    <property type="component" value="Unassembled WGS sequence"/>
</dbReference>
<dbReference type="InterPro" id="IPR001585">
    <property type="entry name" value="TAL/FSA"/>
</dbReference>
<comment type="catalytic activity">
    <reaction evidence="2">
        <text>D-sedoheptulose 7-phosphate + D-glyceraldehyde 3-phosphate = D-erythrose 4-phosphate + beta-D-fructose 6-phosphate</text>
        <dbReference type="Rhea" id="RHEA:17053"/>
        <dbReference type="ChEBI" id="CHEBI:16897"/>
        <dbReference type="ChEBI" id="CHEBI:57483"/>
        <dbReference type="ChEBI" id="CHEBI:57634"/>
        <dbReference type="ChEBI" id="CHEBI:59776"/>
        <dbReference type="EC" id="2.2.1.2"/>
    </reaction>
</comment>
<comment type="function">
    <text evidence="2">Catalyzes the rate-limiting step of the non-oxidative phase in the pentose phosphate pathway. Catalyzes the reversible conversion of sedheptulose-7-phosphate and D-glyceraldehyde 3-phosphate into erythrose-4-phosphate and beta-D-fructose 6-phosphate.</text>
</comment>
<gene>
    <name evidence="3" type="ORF">UVI_02051000</name>
</gene>
<name>A0A1B5L558_USTVR</name>
<comment type="pathway">
    <text evidence="2">Carbohydrate degradation; pentose phosphate pathway; D-glyceraldehyde 3-phosphate and beta-D-fructose 6-phosphate from D-ribose 5-phosphate and D-xylulose 5-phosphate (non-oxidative stage): step 2/3.</text>
</comment>
<dbReference type="UniPathway" id="UPA00115">
    <property type="reaction ID" value="UER00414"/>
</dbReference>
<dbReference type="PROSITE" id="PS00958">
    <property type="entry name" value="TRANSALDOLASE_2"/>
    <property type="match status" value="1"/>
</dbReference>
<keyword evidence="2" id="KW-0570">Pentose shunt</keyword>
<dbReference type="GO" id="GO:0009052">
    <property type="term" value="P:pentose-phosphate shunt, non-oxidative branch"/>
    <property type="evidence" value="ECO:0007669"/>
    <property type="project" value="TreeGrafter"/>
</dbReference>
<protein>
    <recommendedName>
        <fullName evidence="2">Transaldolase</fullName>
        <ecNumber evidence="2">2.2.1.2</ecNumber>
    </recommendedName>
</protein>
<dbReference type="GO" id="GO:0004801">
    <property type="term" value="F:transaldolase activity"/>
    <property type="evidence" value="ECO:0007669"/>
    <property type="project" value="UniProtKB-EC"/>
</dbReference>
<keyword evidence="1" id="KW-0704">Schiff base</keyword>
<comment type="caution">
    <text evidence="3">The sequence shown here is derived from an EMBL/GenBank/DDBJ whole genome shotgun (WGS) entry which is preliminary data.</text>
</comment>
<dbReference type="SUPFAM" id="SSF51569">
    <property type="entry name" value="Aldolase"/>
    <property type="match status" value="1"/>
</dbReference>
<evidence type="ECO:0000313" key="3">
    <source>
        <dbReference type="EMBL" id="GAO17617.1"/>
    </source>
</evidence>
<accession>A0A1B5L558</accession>
<sequence>MGSRTCASPSSVTLLEFLRSKSSIDYDSLDMAAVARQIGPFADCTSNQRQWDAYVQLSDPTKASVVKESLESAQKLHGDVGAADMSVEELAVEIAMIKLALASVPFISGSIHVMCNPFYAWDADKIYQTGHRFRSLCRLFQPDLDLSRLVMKVSATWEGMQACRRLRNDDVKTLATTLFTMEQAVLAGEAGCTSVSPFAHELRVHADPSYIGAGANLDLIVEAQRYYRQHGIPTKVKACSFKTPDEMTSMAGIDAMTLPAGVLLHLDATTDSRERLEARCVLGSAGKGPGDGARRSYIRDRAGFNRAYLTNGMGKAKTEDAIAVFCGFQMRAEELVRSVM</sequence>
<keyword evidence="2" id="KW-0808">Transferase</keyword>
<dbReference type="EMBL" id="BBTG02000037">
    <property type="protein sequence ID" value="GAO17617.1"/>
    <property type="molecule type" value="Genomic_DNA"/>
</dbReference>
<dbReference type="PANTHER" id="PTHR10683">
    <property type="entry name" value="TRANSALDOLASE"/>
    <property type="match status" value="1"/>
</dbReference>
<dbReference type="PANTHER" id="PTHR10683:SF34">
    <property type="entry name" value="TRANSALDOLASE"/>
    <property type="match status" value="1"/>
</dbReference>
<organism evidence="3 4">
    <name type="scientific">Ustilaginoidea virens</name>
    <name type="common">Rice false smut fungus</name>
    <name type="synonym">Villosiclava virens</name>
    <dbReference type="NCBI Taxonomy" id="1159556"/>
    <lineage>
        <taxon>Eukaryota</taxon>
        <taxon>Fungi</taxon>
        <taxon>Dikarya</taxon>
        <taxon>Ascomycota</taxon>
        <taxon>Pezizomycotina</taxon>
        <taxon>Sordariomycetes</taxon>
        <taxon>Hypocreomycetidae</taxon>
        <taxon>Hypocreales</taxon>
        <taxon>Clavicipitaceae</taxon>
        <taxon>Ustilaginoidea</taxon>
    </lineage>
</organism>